<dbReference type="InterPro" id="IPR050143">
    <property type="entry name" value="TRIM/RBCC"/>
</dbReference>
<evidence type="ECO:0000313" key="8">
    <source>
        <dbReference type="Ensembl" id="ENSMODP00000058801.1"/>
    </source>
</evidence>
<dbReference type="OMA" id="ICGICKL"/>
<evidence type="ECO:0000256" key="3">
    <source>
        <dbReference type="ARBA" id="ARBA00022833"/>
    </source>
</evidence>
<dbReference type="Pfam" id="PF00643">
    <property type="entry name" value="zf-B_box"/>
    <property type="match status" value="1"/>
</dbReference>
<feature type="domain" description="RING-type" evidence="6">
    <location>
        <begin position="10"/>
        <end position="57"/>
    </location>
</feature>
<dbReference type="SUPFAM" id="SSF57845">
    <property type="entry name" value="B-box zinc-binding domain"/>
    <property type="match status" value="1"/>
</dbReference>
<sequence length="384" mass="43080">MEALGKVLSCPVCLDLFTPPVLVLSCSHNFCKQCLEQILLCQNCTHVNGQFCCPVCRKVIYLRGRGTNGLQRNILAENILEKFKDELETIHAKEQNQLAQMCEKHGEIMNLMCLSDDEPICGICKLFGDHKPHRIAKISEAYSARKVSFAEDIQLVLQKSESTTQATEETEKLISELITSTADTRAMIDTIGSSLLNGIKFRIATLKKKLDNEHSTKLEKLQLVARELQAPRQLYQQMKTLLEQHLNAVQFLHEDKKLRTEMERLMEGNSLPKVPVKDNISIRHYFQELIKGMNITDFVLAKTDQVLMNAAELCEAWQSGCSTQSSLSGDISDEIFCKSVLGLFRKPNEKEPNLPRNPSCSACSPSTTVSPTQENDSGSKESTV</sequence>
<feature type="domain" description="B box-type" evidence="7">
    <location>
        <begin position="97"/>
        <end position="138"/>
    </location>
</feature>
<dbReference type="AlphaFoldDB" id="A0A5F8HH12"/>
<dbReference type="PROSITE" id="PS00518">
    <property type="entry name" value="ZF_RING_1"/>
    <property type="match status" value="1"/>
</dbReference>
<dbReference type="InterPro" id="IPR000315">
    <property type="entry name" value="Znf_B-box"/>
</dbReference>
<reference evidence="8" key="2">
    <citation type="submission" date="2025-08" db="UniProtKB">
        <authorList>
            <consortium name="Ensembl"/>
        </authorList>
    </citation>
    <scope>IDENTIFICATION</scope>
</reference>
<gene>
    <name evidence="8" type="primary">LOC103094545</name>
</gene>
<dbReference type="InterPro" id="IPR001841">
    <property type="entry name" value="Znf_RING"/>
</dbReference>
<dbReference type="KEGG" id="mdo:103094545"/>
<protein>
    <submittedName>
        <fullName evidence="8">E3 ubiquitin-protein ligase Midline-1-like</fullName>
    </submittedName>
</protein>
<dbReference type="SMART" id="SM00336">
    <property type="entry name" value="BBOX"/>
    <property type="match status" value="1"/>
</dbReference>
<dbReference type="SMART" id="SM00184">
    <property type="entry name" value="RING"/>
    <property type="match status" value="1"/>
</dbReference>
<dbReference type="GeneTree" id="ENSGT00940000154004"/>
<dbReference type="PROSITE" id="PS50089">
    <property type="entry name" value="ZF_RING_2"/>
    <property type="match status" value="1"/>
</dbReference>
<keyword evidence="2 4" id="KW-0863">Zinc-finger</keyword>
<evidence type="ECO:0000256" key="2">
    <source>
        <dbReference type="ARBA" id="ARBA00022771"/>
    </source>
</evidence>
<dbReference type="PANTHER" id="PTHR24103">
    <property type="entry name" value="E3 UBIQUITIN-PROTEIN LIGASE TRIM"/>
    <property type="match status" value="1"/>
</dbReference>
<dbReference type="GO" id="GO:0008270">
    <property type="term" value="F:zinc ion binding"/>
    <property type="evidence" value="ECO:0007669"/>
    <property type="project" value="UniProtKB-KW"/>
</dbReference>
<name>A0A5F8HH12_MONDO</name>
<dbReference type="Pfam" id="PF13445">
    <property type="entry name" value="zf-RING_UBOX"/>
    <property type="match status" value="1"/>
</dbReference>
<reference evidence="8" key="3">
    <citation type="submission" date="2025-09" db="UniProtKB">
        <authorList>
            <consortium name="Ensembl"/>
        </authorList>
    </citation>
    <scope>IDENTIFICATION</scope>
</reference>
<dbReference type="Proteomes" id="UP000002280">
    <property type="component" value="Chromosome 6"/>
</dbReference>
<accession>A0A5F8HH12</accession>
<dbReference type="Gene3D" id="3.30.40.10">
    <property type="entry name" value="Zinc/RING finger domain, C3HC4 (zinc finger)"/>
    <property type="match status" value="1"/>
</dbReference>
<evidence type="ECO:0000256" key="4">
    <source>
        <dbReference type="PROSITE-ProRule" id="PRU00024"/>
    </source>
</evidence>
<keyword evidence="1" id="KW-0479">Metal-binding</keyword>
<dbReference type="Gene3D" id="3.30.160.60">
    <property type="entry name" value="Classic Zinc Finger"/>
    <property type="match status" value="1"/>
</dbReference>
<dbReference type="InterPro" id="IPR013083">
    <property type="entry name" value="Znf_RING/FYVE/PHD"/>
</dbReference>
<dbReference type="InterPro" id="IPR027370">
    <property type="entry name" value="Znf-RING_euk"/>
</dbReference>
<evidence type="ECO:0000313" key="9">
    <source>
        <dbReference type="Proteomes" id="UP000002280"/>
    </source>
</evidence>
<evidence type="ECO:0000256" key="1">
    <source>
        <dbReference type="ARBA" id="ARBA00022723"/>
    </source>
</evidence>
<proteinExistence type="predicted"/>
<evidence type="ECO:0000259" key="6">
    <source>
        <dbReference type="PROSITE" id="PS50089"/>
    </source>
</evidence>
<dbReference type="GO" id="GO:0005737">
    <property type="term" value="C:cytoplasm"/>
    <property type="evidence" value="ECO:0000318"/>
    <property type="project" value="GO_Central"/>
</dbReference>
<dbReference type="GO" id="GO:0045087">
    <property type="term" value="P:innate immune response"/>
    <property type="evidence" value="ECO:0000318"/>
    <property type="project" value="GO_Central"/>
</dbReference>
<dbReference type="Bgee" id="ENSMODG00000036655">
    <property type="expression patterns" value="Expressed in spermatocyte and 10 other cell types or tissues"/>
</dbReference>
<dbReference type="PROSITE" id="PS50119">
    <property type="entry name" value="ZF_BBOX"/>
    <property type="match status" value="1"/>
</dbReference>
<reference evidence="8 9" key="1">
    <citation type="journal article" date="2007" name="Nature">
        <title>Genome of the marsupial Monodelphis domestica reveals innovation in non-coding sequences.</title>
        <authorList>
            <person name="Mikkelsen T.S."/>
            <person name="Wakefield M.J."/>
            <person name="Aken B."/>
            <person name="Amemiya C.T."/>
            <person name="Chang J.L."/>
            <person name="Duke S."/>
            <person name="Garber M."/>
            <person name="Gentles A.J."/>
            <person name="Goodstadt L."/>
            <person name="Heger A."/>
            <person name="Jurka J."/>
            <person name="Kamal M."/>
            <person name="Mauceli E."/>
            <person name="Searle S.M."/>
            <person name="Sharpe T."/>
            <person name="Baker M.L."/>
            <person name="Batzer M.A."/>
            <person name="Benos P.V."/>
            <person name="Belov K."/>
            <person name="Clamp M."/>
            <person name="Cook A."/>
            <person name="Cuff J."/>
            <person name="Das R."/>
            <person name="Davidow L."/>
            <person name="Deakin J.E."/>
            <person name="Fazzari M.J."/>
            <person name="Glass J.L."/>
            <person name="Grabherr M."/>
            <person name="Greally J.M."/>
            <person name="Gu W."/>
            <person name="Hore T.A."/>
            <person name="Huttley G.A."/>
            <person name="Kleber M."/>
            <person name="Jirtle R.L."/>
            <person name="Koina E."/>
            <person name="Lee J.T."/>
            <person name="Mahony S."/>
            <person name="Marra M.A."/>
            <person name="Miller R.D."/>
            <person name="Nicholls R.D."/>
            <person name="Oda M."/>
            <person name="Papenfuss A.T."/>
            <person name="Parra Z.E."/>
            <person name="Pollock D.D."/>
            <person name="Ray D.A."/>
            <person name="Schein J.E."/>
            <person name="Speed T.P."/>
            <person name="Thompson K."/>
            <person name="VandeBerg J.L."/>
            <person name="Wade C.M."/>
            <person name="Walker J.A."/>
            <person name="Waters P.D."/>
            <person name="Webber C."/>
            <person name="Weidman J.R."/>
            <person name="Xie X."/>
            <person name="Zody M.C."/>
            <person name="Baldwin J."/>
            <person name="Abdouelleil A."/>
            <person name="Abdulkadir J."/>
            <person name="Abebe A."/>
            <person name="Abera B."/>
            <person name="Abreu J."/>
            <person name="Acer S.C."/>
            <person name="Aftuck L."/>
            <person name="Alexander A."/>
            <person name="An P."/>
            <person name="Anderson E."/>
            <person name="Anderson S."/>
            <person name="Arachi H."/>
            <person name="Azer M."/>
            <person name="Bachantsang P."/>
            <person name="Barry A."/>
            <person name="Bayul T."/>
            <person name="Berlin A."/>
            <person name="Bessette D."/>
            <person name="Bloom T."/>
            <person name="Bloom T."/>
            <person name="Boguslavskiy L."/>
            <person name="Bonnet C."/>
            <person name="Boukhgalter B."/>
            <person name="Bourzgui I."/>
            <person name="Brown A."/>
            <person name="Cahill P."/>
            <person name="Channer S."/>
            <person name="Cheshatsang Y."/>
            <person name="Chuda L."/>
            <person name="Citroen M."/>
            <person name="Collymore A."/>
            <person name="Cooke P."/>
            <person name="Costello M."/>
            <person name="D'Aco K."/>
            <person name="Daza R."/>
            <person name="De Haan G."/>
            <person name="DeGray S."/>
            <person name="DeMaso C."/>
            <person name="Dhargay N."/>
            <person name="Dooley K."/>
            <person name="Dooley E."/>
            <person name="Doricent M."/>
            <person name="Dorje P."/>
            <person name="Dorjee K."/>
            <person name="Dupes A."/>
            <person name="Elong R."/>
            <person name="Falk J."/>
            <person name="Farina A."/>
            <person name="Faro S."/>
            <person name="Ferguson D."/>
            <person name="Fisher S."/>
            <person name="Foley C.D."/>
            <person name="Franke A."/>
            <person name="Friedrich D."/>
            <person name="Gadbois L."/>
            <person name="Gearin G."/>
            <person name="Gearin C.R."/>
            <person name="Giannoukos G."/>
            <person name="Goode T."/>
            <person name="Graham J."/>
            <person name="Grandbois E."/>
            <person name="Grewal S."/>
            <person name="Gyaltsen K."/>
            <person name="Hafez N."/>
            <person name="Hagos B."/>
            <person name="Hall J."/>
            <person name="Henson C."/>
            <person name="Hollinger A."/>
            <person name="Honan T."/>
            <person name="Huard M.D."/>
            <person name="Hughes L."/>
            <person name="Hurhula B."/>
            <person name="Husby M.E."/>
            <person name="Kamat A."/>
            <person name="Kanga B."/>
            <person name="Kashin S."/>
            <person name="Khazanovich D."/>
            <person name="Kisner P."/>
            <person name="Lance K."/>
            <person name="Lara M."/>
            <person name="Lee W."/>
            <person name="Lennon N."/>
            <person name="Letendre F."/>
            <person name="LeVine R."/>
            <person name="Lipovsky A."/>
            <person name="Liu X."/>
            <person name="Liu J."/>
            <person name="Liu S."/>
            <person name="Lokyitsang T."/>
            <person name="Lokyitsang Y."/>
            <person name="Lubonja R."/>
            <person name="Lui A."/>
            <person name="MacDonald P."/>
            <person name="Magnisalis V."/>
            <person name="Maru K."/>
            <person name="Matthews C."/>
            <person name="McCusker W."/>
            <person name="McDonough S."/>
            <person name="Mehta T."/>
            <person name="Meldrim J."/>
            <person name="Meneus L."/>
            <person name="Mihai O."/>
            <person name="Mihalev A."/>
            <person name="Mihova T."/>
            <person name="Mittelman R."/>
            <person name="Mlenga V."/>
            <person name="Montmayeur A."/>
            <person name="Mulrain L."/>
            <person name="Navidi A."/>
            <person name="Naylor J."/>
            <person name="Negash T."/>
            <person name="Nguyen T."/>
            <person name="Nguyen N."/>
            <person name="Nicol R."/>
            <person name="Norbu C."/>
            <person name="Norbu N."/>
            <person name="Novod N."/>
            <person name="O'Neill B."/>
            <person name="Osman S."/>
            <person name="Markiewicz E."/>
            <person name="Oyono O.L."/>
            <person name="Patti C."/>
            <person name="Phunkhang P."/>
            <person name="Pierre F."/>
            <person name="Priest M."/>
            <person name="Raghuraman S."/>
            <person name="Rege F."/>
            <person name="Reyes R."/>
            <person name="Rise C."/>
            <person name="Rogov P."/>
            <person name="Ross K."/>
            <person name="Ryan E."/>
            <person name="Settipalli S."/>
            <person name="Shea T."/>
            <person name="Sherpa N."/>
            <person name="Shi L."/>
            <person name="Shih D."/>
            <person name="Sparrow T."/>
            <person name="Spaulding J."/>
            <person name="Stalker J."/>
            <person name="Stange-Thomann N."/>
            <person name="Stavropoulos S."/>
            <person name="Stone C."/>
            <person name="Strader C."/>
            <person name="Tesfaye S."/>
            <person name="Thomson T."/>
            <person name="Thoulutsang Y."/>
            <person name="Thoulutsang D."/>
            <person name="Topham K."/>
            <person name="Topping I."/>
            <person name="Tsamla T."/>
            <person name="Vassiliev H."/>
            <person name="Vo A."/>
            <person name="Wangchuk T."/>
            <person name="Wangdi T."/>
            <person name="Weiand M."/>
            <person name="Wilkinson J."/>
            <person name="Wilson A."/>
            <person name="Yadav S."/>
            <person name="Young G."/>
            <person name="Yu Q."/>
            <person name="Zembek L."/>
            <person name="Zhong D."/>
            <person name="Zimmer A."/>
            <person name="Zwirko Z."/>
            <person name="Jaffe D.B."/>
            <person name="Alvarez P."/>
            <person name="Brockman W."/>
            <person name="Butler J."/>
            <person name="Chin C."/>
            <person name="Gnerre S."/>
            <person name="MacCallum I."/>
            <person name="Graves J.A."/>
            <person name="Ponting C.P."/>
            <person name="Breen M."/>
            <person name="Samollow P.B."/>
            <person name="Lander E.S."/>
            <person name="Lindblad-Toh K."/>
        </authorList>
    </citation>
    <scope>NUCLEOTIDE SEQUENCE [LARGE SCALE GENOMIC DNA]</scope>
</reference>
<organism evidence="8 9">
    <name type="scientific">Monodelphis domestica</name>
    <name type="common">Gray short-tailed opossum</name>
    <dbReference type="NCBI Taxonomy" id="13616"/>
    <lineage>
        <taxon>Eukaryota</taxon>
        <taxon>Metazoa</taxon>
        <taxon>Chordata</taxon>
        <taxon>Craniata</taxon>
        <taxon>Vertebrata</taxon>
        <taxon>Euteleostomi</taxon>
        <taxon>Mammalia</taxon>
        <taxon>Metatheria</taxon>
        <taxon>Didelphimorphia</taxon>
        <taxon>Didelphidae</taxon>
        <taxon>Monodelphis</taxon>
    </lineage>
</organism>
<dbReference type="GO" id="GO:0061630">
    <property type="term" value="F:ubiquitin protein ligase activity"/>
    <property type="evidence" value="ECO:0000318"/>
    <property type="project" value="GO_Central"/>
</dbReference>
<dbReference type="InterPro" id="IPR017907">
    <property type="entry name" value="Znf_RING_CS"/>
</dbReference>
<keyword evidence="3" id="KW-0862">Zinc</keyword>
<dbReference type="RefSeq" id="XP_007500419.1">
    <property type="nucleotide sequence ID" value="XM_007500357.3"/>
</dbReference>
<evidence type="ECO:0000256" key="5">
    <source>
        <dbReference type="SAM" id="MobiDB-lite"/>
    </source>
</evidence>
<keyword evidence="9" id="KW-1185">Reference proteome</keyword>
<dbReference type="SUPFAM" id="SSF57850">
    <property type="entry name" value="RING/U-box"/>
    <property type="match status" value="1"/>
</dbReference>
<dbReference type="GeneID" id="103094545"/>
<evidence type="ECO:0000259" key="7">
    <source>
        <dbReference type="PROSITE" id="PS50119"/>
    </source>
</evidence>
<dbReference type="InParanoid" id="A0A5F8HH12"/>
<feature type="region of interest" description="Disordered" evidence="5">
    <location>
        <begin position="347"/>
        <end position="384"/>
    </location>
</feature>
<dbReference type="Ensembl" id="ENSMODT00000066029.1">
    <property type="protein sequence ID" value="ENSMODP00000058801.1"/>
    <property type="gene ID" value="ENSMODG00000036655.1"/>
</dbReference>
<dbReference type="OrthoDB" id="9049620at2759"/>
<dbReference type="PROSITE" id="PS51257">
    <property type="entry name" value="PROKAR_LIPOPROTEIN"/>
    <property type="match status" value="1"/>
</dbReference>
<feature type="compositionally biased region" description="Polar residues" evidence="5">
    <location>
        <begin position="356"/>
        <end position="376"/>
    </location>
</feature>